<keyword evidence="4" id="KW-1185">Reference proteome</keyword>
<feature type="region of interest" description="Disordered" evidence="2">
    <location>
        <begin position="14"/>
        <end position="46"/>
    </location>
</feature>
<reference evidence="3 4" key="1">
    <citation type="submission" date="2018-11" db="EMBL/GenBank/DDBJ databases">
        <title>Genome sequence of Saitozyma podzolica DSM 27192.</title>
        <authorList>
            <person name="Aliyu H."/>
            <person name="Gorte O."/>
            <person name="Ochsenreither K."/>
        </authorList>
    </citation>
    <scope>NUCLEOTIDE SEQUENCE [LARGE SCALE GENOMIC DNA]</scope>
    <source>
        <strain evidence="3 4">DSM 27192</strain>
    </source>
</reference>
<evidence type="ECO:0000256" key="2">
    <source>
        <dbReference type="SAM" id="MobiDB-lite"/>
    </source>
</evidence>
<dbReference type="PANTHER" id="PTHR12111">
    <property type="entry name" value="SPLICING FACTOR YJU2"/>
    <property type="match status" value="1"/>
</dbReference>
<comment type="caution">
    <text evidence="3">The sequence shown here is derived from an EMBL/GenBank/DDBJ whole genome shotgun (WGS) entry which is preliminary data.</text>
</comment>
<evidence type="ECO:0000256" key="1">
    <source>
        <dbReference type="ARBA" id="ARBA00005595"/>
    </source>
</evidence>
<feature type="compositionally biased region" description="Basic and acidic residues" evidence="2">
    <location>
        <begin position="14"/>
        <end position="27"/>
    </location>
</feature>
<name>A0A427YQI5_9TREE</name>
<gene>
    <name evidence="3" type="ORF">EHS25_007730</name>
</gene>
<proteinExistence type="inferred from homology"/>
<comment type="similarity">
    <text evidence="1">Belongs to the CWC16 family.</text>
</comment>
<dbReference type="InterPro" id="IPR007590">
    <property type="entry name" value="Saf4/Yju2"/>
</dbReference>
<evidence type="ECO:0000313" key="4">
    <source>
        <dbReference type="Proteomes" id="UP000279259"/>
    </source>
</evidence>
<dbReference type="PANTHER" id="PTHR12111:SF2">
    <property type="entry name" value="SPLICING FACTOR YJU2B-RELATED"/>
    <property type="match status" value="1"/>
</dbReference>
<feature type="region of interest" description="Disordered" evidence="2">
    <location>
        <begin position="139"/>
        <end position="185"/>
    </location>
</feature>
<dbReference type="OrthoDB" id="360327at2759"/>
<dbReference type="GO" id="GO:0071014">
    <property type="term" value="C:post-mRNA release spliceosomal complex"/>
    <property type="evidence" value="ECO:0007669"/>
    <property type="project" value="TreeGrafter"/>
</dbReference>
<dbReference type="STRING" id="1890683.A0A427YQI5"/>
<dbReference type="GO" id="GO:0000398">
    <property type="term" value="P:mRNA splicing, via spliceosome"/>
    <property type="evidence" value="ECO:0007669"/>
    <property type="project" value="InterPro"/>
</dbReference>
<organism evidence="3 4">
    <name type="scientific">Saitozyma podzolica</name>
    <dbReference type="NCBI Taxonomy" id="1890683"/>
    <lineage>
        <taxon>Eukaryota</taxon>
        <taxon>Fungi</taxon>
        <taxon>Dikarya</taxon>
        <taxon>Basidiomycota</taxon>
        <taxon>Agaricomycotina</taxon>
        <taxon>Tremellomycetes</taxon>
        <taxon>Tremellales</taxon>
        <taxon>Trimorphomycetaceae</taxon>
        <taxon>Saitozyma</taxon>
    </lineage>
</organism>
<dbReference type="EMBL" id="RSCD01000004">
    <property type="protein sequence ID" value="RSH93374.1"/>
    <property type="molecule type" value="Genomic_DNA"/>
</dbReference>
<sequence length="279" mass="29121">MSAGAMNARYIIHEGAKKKDEEWEPTEHGGYATHDTEAPSASEPAADPFAQTEKTIDQKQWAKKNTSRITELSLASARLSSDPYAVSSALRRRFREEKKVLLDKQDRDGDLRERYGLHEDVDLGEEEVGLSREMWEAGRERKGLAVEPEGEGSDAGGESVRAIAGTPGSAIKGKGRANGLGDSASPSLAQVLRRSTARKYDPFGDAADLLLGAGALGSTSASRGIGGGRVRGKIKDPAIGAAVTGTRAAKEKEEAAAGGNGIGIGMGLGGGLLAGYGSD</sequence>
<evidence type="ECO:0000313" key="3">
    <source>
        <dbReference type="EMBL" id="RSH93374.1"/>
    </source>
</evidence>
<dbReference type="AlphaFoldDB" id="A0A427YQI5"/>
<dbReference type="Proteomes" id="UP000279259">
    <property type="component" value="Unassembled WGS sequence"/>
</dbReference>
<dbReference type="GO" id="GO:0005684">
    <property type="term" value="C:U2-type spliceosomal complex"/>
    <property type="evidence" value="ECO:0007669"/>
    <property type="project" value="TreeGrafter"/>
</dbReference>
<dbReference type="Pfam" id="PF04502">
    <property type="entry name" value="Saf4_Yju2"/>
    <property type="match status" value="1"/>
</dbReference>
<protein>
    <submittedName>
        <fullName evidence="3">Uncharacterized protein</fullName>
    </submittedName>
</protein>
<accession>A0A427YQI5</accession>